<feature type="repeat" description="RCC1" evidence="2">
    <location>
        <begin position="29"/>
        <end position="82"/>
    </location>
</feature>
<name>A0A7S2JLM6_9DINO</name>
<dbReference type="InterPro" id="IPR051625">
    <property type="entry name" value="Signaling_Regulatory_Domain"/>
</dbReference>
<gene>
    <name evidence="4" type="ORF">BRAN1462_LOCUS19317</name>
</gene>
<protein>
    <submittedName>
        <fullName evidence="4">Uncharacterized protein</fullName>
    </submittedName>
</protein>
<dbReference type="Gene3D" id="2.130.10.30">
    <property type="entry name" value="Regulator of chromosome condensation 1/beta-lactamase-inhibitor protein II"/>
    <property type="match status" value="1"/>
</dbReference>
<sequence length="504" mass="56392">MLGTATESRQRVMQVAVGMKHGLLLTDAGIAFSWGDNRYGQLGRRPCLKQELNQPFPVLDLLGVEVTQVACGNHHCLALASPGVVWAWGRNKEGEVGCGDFRDKVAPTKVCHARRRSKGEQLGSAPGKQIIFVSAGGTNSVAAAIDSTVWQWGTINKRYPGEQDRFAAKNRPHAVPRAEALISQRGGGKEVEVSMSSCGCQVLDDPAKEERIQDLVVSIREMKARVAEERAELTQDKTLGAGESSGHGSLKDLQEDIAKVESDDLILQQEIDALEKQEKSLEEQQASTRRQRNSLSQQGHMLEYTKDELELKLVDAKKGTVERKRLEDRLAEVMGFVLANASIKANLATTMESLSEEQHRIHELLRAKKRAREDKTRRLETLRLLESTASQSNGALDRHLGFLKDTSDRMQRHFAGREAEKELIPAMKQLEQDENFLLSVEQSIRDMDRRASADKQAPERSQCIRDLLQDFVNLRRSWNSMTRSRWQVEDADVSSFFGSSEPKP</sequence>
<feature type="region of interest" description="Disordered" evidence="3">
    <location>
        <begin position="277"/>
        <end position="300"/>
    </location>
</feature>
<dbReference type="InterPro" id="IPR000408">
    <property type="entry name" value="Reg_chr_condens"/>
</dbReference>
<proteinExistence type="predicted"/>
<evidence type="ECO:0000256" key="1">
    <source>
        <dbReference type="ARBA" id="ARBA00022737"/>
    </source>
</evidence>
<dbReference type="PROSITE" id="PS50012">
    <property type="entry name" value="RCC1_3"/>
    <property type="match status" value="2"/>
</dbReference>
<dbReference type="PANTHER" id="PTHR22872:SF2">
    <property type="entry name" value="INHIBITOR OF BRUTON TYROSINE KINASE"/>
    <property type="match status" value="1"/>
</dbReference>
<evidence type="ECO:0000256" key="3">
    <source>
        <dbReference type="SAM" id="MobiDB-lite"/>
    </source>
</evidence>
<evidence type="ECO:0000256" key="2">
    <source>
        <dbReference type="PROSITE-ProRule" id="PRU00235"/>
    </source>
</evidence>
<organism evidence="4">
    <name type="scientific">Zooxanthella nutricula</name>
    <dbReference type="NCBI Taxonomy" id="1333877"/>
    <lineage>
        <taxon>Eukaryota</taxon>
        <taxon>Sar</taxon>
        <taxon>Alveolata</taxon>
        <taxon>Dinophyceae</taxon>
        <taxon>Peridiniales</taxon>
        <taxon>Peridiniales incertae sedis</taxon>
        <taxon>Zooxanthella</taxon>
    </lineage>
</organism>
<reference evidence="4" key="1">
    <citation type="submission" date="2021-01" db="EMBL/GenBank/DDBJ databases">
        <authorList>
            <person name="Corre E."/>
            <person name="Pelletier E."/>
            <person name="Niang G."/>
            <person name="Scheremetjew M."/>
            <person name="Finn R."/>
            <person name="Kale V."/>
            <person name="Holt S."/>
            <person name="Cochrane G."/>
            <person name="Meng A."/>
            <person name="Brown T."/>
            <person name="Cohen L."/>
        </authorList>
    </citation>
    <scope>NUCLEOTIDE SEQUENCE</scope>
    <source>
        <strain evidence="4">RCC3387</strain>
    </source>
</reference>
<dbReference type="AlphaFoldDB" id="A0A7S2JLM6"/>
<keyword evidence="1" id="KW-0677">Repeat</keyword>
<dbReference type="EMBL" id="HBGW01030476">
    <property type="protein sequence ID" value="CAD9550710.1"/>
    <property type="molecule type" value="Transcribed_RNA"/>
</dbReference>
<dbReference type="InterPro" id="IPR009091">
    <property type="entry name" value="RCC1/BLIP-II"/>
</dbReference>
<dbReference type="Pfam" id="PF00415">
    <property type="entry name" value="RCC1"/>
    <property type="match status" value="2"/>
</dbReference>
<dbReference type="PANTHER" id="PTHR22872">
    <property type="entry name" value="BTK-BINDING PROTEIN-RELATED"/>
    <property type="match status" value="1"/>
</dbReference>
<feature type="repeat" description="RCC1" evidence="2">
    <location>
        <begin position="83"/>
        <end position="146"/>
    </location>
</feature>
<evidence type="ECO:0000313" key="4">
    <source>
        <dbReference type="EMBL" id="CAD9550710.1"/>
    </source>
</evidence>
<accession>A0A7S2JLM6</accession>
<dbReference type="SUPFAM" id="SSF50985">
    <property type="entry name" value="RCC1/BLIP-II"/>
    <property type="match status" value="1"/>
</dbReference>